<organism evidence="1">
    <name type="scientific">uncultured Thermomicrobiales bacterium</name>
    <dbReference type="NCBI Taxonomy" id="1645740"/>
    <lineage>
        <taxon>Bacteria</taxon>
        <taxon>Pseudomonadati</taxon>
        <taxon>Thermomicrobiota</taxon>
        <taxon>Thermomicrobia</taxon>
        <taxon>Thermomicrobiales</taxon>
        <taxon>environmental samples</taxon>
    </lineage>
</organism>
<name>A0A6J4VFU6_9BACT</name>
<protein>
    <submittedName>
        <fullName evidence="1">Uncharacterized protein</fullName>
    </submittedName>
</protein>
<dbReference type="AlphaFoldDB" id="A0A6J4VFU6"/>
<sequence>MGSPGVPGSGIGKAIESALGVLSGERLRYIGRATDLVWLGIGRDVETVDRHGGIRLVAEHALHLQCPWRLTRLGVPLVGSWDVHRSIGSNEFADGELLQGEAAFDPIAAELTAEAGEEEQHVNRLTGDDWGGLVLEFTSGLMLDVLPVTTASDECWRYLQLGDDTEHFVVFETPEG</sequence>
<reference evidence="1" key="1">
    <citation type="submission" date="2020-02" db="EMBL/GenBank/DDBJ databases">
        <authorList>
            <person name="Meier V. D."/>
        </authorList>
    </citation>
    <scope>NUCLEOTIDE SEQUENCE</scope>
    <source>
        <strain evidence="1">AVDCRST_MAG87</strain>
    </source>
</reference>
<evidence type="ECO:0000313" key="1">
    <source>
        <dbReference type="EMBL" id="CAA9576012.1"/>
    </source>
</evidence>
<dbReference type="EMBL" id="CADCWJ010000634">
    <property type="protein sequence ID" value="CAA9576012.1"/>
    <property type="molecule type" value="Genomic_DNA"/>
</dbReference>
<accession>A0A6J4VFU6</accession>
<proteinExistence type="predicted"/>
<gene>
    <name evidence="1" type="ORF">AVDCRST_MAG87-2878</name>
</gene>